<dbReference type="InterPro" id="IPR013783">
    <property type="entry name" value="Ig-like_fold"/>
</dbReference>
<evidence type="ECO:0000256" key="8">
    <source>
        <dbReference type="ARBA" id="ARBA00023295"/>
    </source>
</evidence>
<accession>A0A0F2LXE9</accession>
<dbReference type="PANTHER" id="PTHR42721:SF3">
    <property type="entry name" value="BETA-D-XYLOSIDASE 5-RELATED"/>
    <property type="match status" value="1"/>
</dbReference>
<dbReference type="EC" id="3.2.1.37" evidence="11"/>
<dbReference type="RefSeq" id="XP_016583851.1">
    <property type="nucleotide sequence ID" value="XM_016736958.1"/>
</dbReference>
<dbReference type="InterPro" id="IPR026891">
    <property type="entry name" value="Fn3-like"/>
</dbReference>
<dbReference type="GeneID" id="27672235"/>
<dbReference type="GO" id="GO:0009044">
    <property type="term" value="F:xylan 1,4-beta-xylosidase activity"/>
    <property type="evidence" value="ECO:0007669"/>
    <property type="project" value="UniProtKB-EC"/>
</dbReference>
<dbReference type="EMBL" id="AXCR01000012">
    <property type="protein sequence ID" value="KJR81175.1"/>
    <property type="molecule type" value="Genomic_DNA"/>
</dbReference>
<keyword evidence="7" id="KW-0119">Carbohydrate metabolism</keyword>
<dbReference type="InterPro" id="IPR017853">
    <property type="entry name" value="GH"/>
</dbReference>
<evidence type="ECO:0000256" key="6">
    <source>
        <dbReference type="ARBA" id="ARBA00023180"/>
    </source>
</evidence>
<evidence type="ECO:0000256" key="5">
    <source>
        <dbReference type="ARBA" id="ARBA00022801"/>
    </source>
</evidence>
<reference evidence="13 14" key="2">
    <citation type="journal article" date="2015" name="Eukaryot. Cell">
        <title>Asexual propagation of a virulent clone complex in a human and feline outbreak of sporotrichosis.</title>
        <authorList>
            <person name="Teixeira Mde M."/>
            <person name="Rodrigues A.M."/>
            <person name="Tsui C.K."/>
            <person name="de Almeida L.G."/>
            <person name="Van Diepeningen A.D."/>
            <person name="van den Ende B.G."/>
            <person name="Fernandes G.F."/>
            <person name="Kano R."/>
            <person name="Hamelin R.C."/>
            <person name="Lopes-Bezerra L.M."/>
            <person name="Vasconcelos A.T."/>
            <person name="de Hoog S."/>
            <person name="de Camargo Z.P."/>
            <person name="Felipe M.S."/>
        </authorList>
    </citation>
    <scope>NUCLEOTIDE SEQUENCE [LARGE SCALE GENOMIC DNA]</scope>
    <source>
        <strain evidence="13 14">1099-18</strain>
    </source>
</reference>
<dbReference type="UniPathway" id="UPA00114"/>
<dbReference type="KEGG" id="ssck:SPSK_10621"/>
<evidence type="ECO:0000256" key="11">
    <source>
        <dbReference type="ARBA" id="ARBA00026107"/>
    </source>
</evidence>
<dbReference type="InterPro" id="IPR036881">
    <property type="entry name" value="Glyco_hydro_3_C_sf"/>
</dbReference>
<dbReference type="Gene3D" id="3.20.20.300">
    <property type="entry name" value="Glycoside hydrolase, family 3, N-terminal domain"/>
    <property type="match status" value="1"/>
</dbReference>
<proteinExistence type="inferred from homology"/>
<protein>
    <recommendedName>
        <fullName evidence="11">xylan 1,4-beta-xylosidase</fullName>
        <ecNumber evidence="11">3.2.1.37</ecNumber>
    </recommendedName>
</protein>
<dbReference type="Gene3D" id="2.60.40.10">
    <property type="entry name" value="Immunoglobulins"/>
    <property type="match status" value="1"/>
</dbReference>
<dbReference type="PANTHER" id="PTHR42721">
    <property type="entry name" value="SUGAR HYDROLASE-RELATED"/>
    <property type="match status" value="1"/>
</dbReference>
<comment type="similarity">
    <text evidence="2">Belongs to the glycosyl hydrolase 3 family.</text>
</comment>
<dbReference type="Proteomes" id="UP000033710">
    <property type="component" value="Unassembled WGS sequence"/>
</dbReference>
<keyword evidence="4" id="KW-0732">Signal</keyword>
<evidence type="ECO:0000256" key="9">
    <source>
        <dbReference type="ARBA" id="ARBA00023326"/>
    </source>
</evidence>
<evidence type="ECO:0000256" key="2">
    <source>
        <dbReference type="ARBA" id="ARBA00005336"/>
    </source>
</evidence>
<keyword evidence="8" id="KW-0326">Glycosidase</keyword>
<dbReference type="AlphaFoldDB" id="A0A0F2LXE9"/>
<dbReference type="SUPFAM" id="SSF52279">
    <property type="entry name" value="Beta-D-glucan exohydrolase, C-terminal domain"/>
    <property type="match status" value="1"/>
</dbReference>
<comment type="caution">
    <text evidence="13">The sequence shown here is derived from an EMBL/GenBank/DDBJ whole genome shotgun (WGS) entry which is preliminary data.</text>
</comment>
<keyword evidence="3" id="KW-0858">Xylan degradation</keyword>
<evidence type="ECO:0000313" key="13">
    <source>
        <dbReference type="EMBL" id="KJR81175.1"/>
    </source>
</evidence>
<dbReference type="Pfam" id="PF00933">
    <property type="entry name" value="Glyco_hydro_3"/>
    <property type="match status" value="1"/>
</dbReference>
<dbReference type="InterPro" id="IPR036962">
    <property type="entry name" value="Glyco_hydro_3_N_sf"/>
</dbReference>
<evidence type="ECO:0000256" key="7">
    <source>
        <dbReference type="ARBA" id="ARBA00023277"/>
    </source>
</evidence>
<dbReference type="InterPro" id="IPR002772">
    <property type="entry name" value="Glyco_hydro_3_C"/>
</dbReference>
<dbReference type="SMART" id="SM01217">
    <property type="entry name" value="Fn3_like"/>
    <property type="match status" value="1"/>
</dbReference>
<evidence type="ECO:0000313" key="14">
    <source>
        <dbReference type="Proteomes" id="UP000033710"/>
    </source>
</evidence>
<dbReference type="InterPro" id="IPR001764">
    <property type="entry name" value="Glyco_hydro_3_N"/>
</dbReference>
<comment type="catalytic activity">
    <reaction evidence="10">
        <text>Hydrolysis of (1-&gt;4)-beta-D-xylans, to remove successive D-xylose residues from the non-reducing termini.</text>
        <dbReference type="EC" id="3.2.1.37"/>
    </reaction>
</comment>
<evidence type="ECO:0000256" key="1">
    <source>
        <dbReference type="ARBA" id="ARBA00004851"/>
    </source>
</evidence>
<dbReference type="InterPro" id="IPR044993">
    <property type="entry name" value="BXL"/>
</dbReference>
<dbReference type="GO" id="GO:0046556">
    <property type="term" value="F:alpha-L-arabinofuranosidase activity"/>
    <property type="evidence" value="ECO:0007669"/>
    <property type="project" value="TreeGrafter"/>
</dbReference>
<evidence type="ECO:0000256" key="10">
    <source>
        <dbReference type="ARBA" id="ARBA00024574"/>
    </source>
</evidence>
<dbReference type="Gene3D" id="3.40.50.1700">
    <property type="entry name" value="Glycoside hydrolase family 3 C-terminal domain"/>
    <property type="match status" value="1"/>
</dbReference>
<gene>
    <name evidence="13" type="ORF">SPSK_10621</name>
</gene>
<dbReference type="GO" id="GO:0031222">
    <property type="term" value="P:arabinan catabolic process"/>
    <property type="evidence" value="ECO:0007669"/>
    <property type="project" value="TreeGrafter"/>
</dbReference>
<reference evidence="13 14" key="1">
    <citation type="journal article" date="2014" name="BMC Genomics">
        <title>Comparative genomics of the major fungal agents of human and animal Sporotrichosis: Sporothrix schenckii and Sporothrix brasiliensis.</title>
        <authorList>
            <person name="Teixeira M.M."/>
            <person name="de Almeida L.G."/>
            <person name="Kubitschek-Barreira P."/>
            <person name="Alves F.L."/>
            <person name="Kioshima E.S."/>
            <person name="Abadio A.K."/>
            <person name="Fernandes L."/>
            <person name="Derengowski L.S."/>
            <person name="Ferreira K.S."/>
            <person name="Souza R.C."/>
            <person name="Ruiz J.C."/>
            <person name="de Andrade N.C."/>
            <person name="Paes H.C."/>
            <person name="Nicola A.M."/>
            <person name="Albuquerque P."/>
            <person name="Gerber A.L."/>
            <person name="Martins V.P."/>
            <person name="Peconick L.D."/>
            <person name="Neto A.V."/>
            <person name="Chaucanez C.B."/>
            <person name="Silva P.A."/>
            <person name="Cunha O.L."/>
            <person name="de Oliveira F.F."/>
            <person name="dos Santos T.C."/>
            <person name="Barros A.L."/>
            <person name="Soares M.A."/>
            <person name="de Oliveira L.M."/>
            <person name="Marini M.M."/>
            <person name="Villalobos-Duno H."/>
            <person name="Cunha M.M."/>
            <person name="de Hoog S."/>
            <person name="da Silveira J.F."/>
            <person name="Henrissat B."/>
            <person name="Nino-Vega G.A."/>
            <person name="Cisalpino P.S."/>
            <person name="Mora-Montes H.M."/>
            <person name="Almeida S.R."/>
            <person name="Stajich J.E."/>
            <person name="Lopes-Bezerra L.M."/>
            <person name="Vasconcelos A.T."/>
            <person name="Felipe M.S."/>
        </authorList>
    </citation>
    <scope>NUCLEOTIDE SEQUENCE [LARGE SCALE GENOMIC DNA]</scope>
    <source>
        <strain evidence="13 14">1099-18</strain>
    </source>
</reference>
<evidence type="ECO:0000256" key="3">
    <source>
        <dbReference type="ARBA" id="ARBA00022651"/>
    </source>
</evidence>
<evidence type="ECO:0000256" key="4">
    <source>
        <dbReference type="ARBA" id="ARBA00022729"/>
    </source>
</evidence>
<organism evidence="13 14">
    <name type="scientific">Sporothrix schenckii 1099-18</name>
    <dbReference type="NCBI Taxonomy" id="1397361"/>
    <lineage>
        <taxon>Eukaryota</taxon>
        <taxon>Fungi</taxon>
        <taxon>Dikarya</taxon>
        <taxon>Ascomycota</taxon>
        <taxon>Pezizomycotina</taxon>
        <taxon>Sordariomycetes</taxon>
        <taxon>Sordariomycetidae</taxon>
        <taxon>Ophiostomatales</taxon>
        <taxon>Ophiostomataceae</taxon>
        <taxon>Sporothrix</taxon>
    </lineage>
</organism>
<keyword evidence="5" id="KW-0378">Hydrolase</keyword>
<keyword evidence="9" id="KW-0624">Polysaccharide degradation</keyword>
<name>A0A0F2LXE9_SPOSC</name>
<feature type="domain" description="Fibronectin type III-like" evidence="12">
    <location>
        <begin position="675"/>
        <end position="745"/>
    </location>
</feature>
<sequence length="770" mass="82159">MKSLAAFAFIAVNGARGGALPDCTNAPFSSNKICDTNATPRDRAAALVEAMQTNEKLANIVSTRHCMPTEVTSVVSKSPGVSRIGLPSYNWWSEALHGVASAPGVSFAAPFNVSTSFPMPILMSAAFDDDLIESVGTIIGTEARAFGNNDRSGMDYWTPDVNPFRDPRWGRGSETPGEDTLRIKGYTKHLLRGLEGTKPQRRIIATCKHFAGYDLESWGGVTRHSFNAKITAQDLAEYYMQPFQQCARDSNVGSIMCSYNSINGVPACANSYLLETILRDHWNWTQSNNYITSDCEAVADVSSAHHYSKSNAAGTAACFNNGMDNSCEYSGSSDIPGAYSSKALNESTVDKALVRLYEGLVRVGYFDGAAADYASLGLADVNTAEAQKLALQSATDGIVMLKNDGTLPLPLQEGSKLAMIGFWADQGSKLQGIYSGKAPYLRTPASAARSARYNITVATGPILESSTARDTWTTNALAAANASDYILYFGGLDTSAAAEGSDRTSIAWPTAQVELIKKLATVGKPLVVIQLGDQVDNTPLLGLQGLNSILWASWPGQDGGPAVMSIISGAKAPAGRLPVTQYPATYTTLPMTDMNLRPVGTNPGRTYRWYPTPVQAFGTGLHYTTFQAAFANLTASLSISDLLNTCDKDNKYPDTCALPPLGVAVTNAGNHTSDYVVLVFVASTAGPKPYPIKTLVAYQRLRDINAGQKASANLLWTLGSLARHDEQGNTVLYPGTYTLILDQPGLANATLTLTGNATVLDKWPAAPSVN</sequence>
<dbReference type="GO" id="GO:0045493">
    <property type="term" value="P:xylan catabolic process"/>
    <property type="evidence" value="ECO:0007669"/>
    <property type="project" value="UniProtKB-UniPathway"/>
</dbReference>
<dbReference type="SUPFAM" id="SSF51445">
    <property type="entry name" value="(Trans)glycosidases"/>
    <property type="match status" value="1"/>
</dbReference>
<keyword evidence="6" id="KW-0325">Glycoprotein</keyword>
<dbReference type="Pfam" id="PF01915">
    <property type="entry name" value="Glyco_hydro_3_C"/>
    <property type="match status" value="1"/>
</dbReference>
<evidence type="ECO:0000259" key="12">
    <source>
        <dbReference type="SMART" id="SM01217"/>
    </source>
</evidence>
<dbReference type="OrthoDB" id="47059at2759"/>
<dbReference type="VEuPathDB" id="FungiDB:SPSK_10621"/>
<comment type="pathway">
    <text evidence="1">Glycan degradation; xylan degradation.</text>
</comment>